<evidence type="ECO:0000256" key="1">
    <source>
        <dbReference type="SAM" id="MobiDB-lite"/>
    </source>
</evidence>
<keyword evidence="2" id="KW-0472">Membrane</keyword>
<dbReference type="AlphaFoldDB" id="A0AAP4BUQ7"/>
<evidence type="ECO:0000313" key="4">
    <source>
        <dbReference type="EMBL" id="MDK4307146.1"/>
    </source>
</evidence>
<dbReference type="Pfam" id="PF04213">
    <property type="entry name" value="HtaA"/>
    <property type="match status" value="2"/>
</dbReference>
<evidence type="ECO:0000259" key="3">
    <source>
        <dbReference type="Pfam" id="PF04213"/>
    </source>
</evidence>
<dbReference type="Proteomes" id="UP001224412">
    <property type="component" value="Unassembled WGS sequence"/>
</dbReference>
<evidence type="ECO:0000313" key="5">
    <source>
        <dbReference type="Proteomes" id="UP001224412"/>
    </source>
</evidence>
<feature type="compositionally biased region" description="Gly residues" evidence="1">
    <location>
        <begin position="298"/>
        <end position="317"/>
    </location>
</feature>
<accession>A0AAP4BUQ7</accession>
<evidence type="ECO:0000256" key="2">
    <source>
        <dbReference type="SAM" id="Phobius"/>
    </source>
</evidence>
<feature type="compositionally biased region" description="Gly residues" evidence="1">
    <location>
        <begin position="198"/>
        <end position="207"/>
    </location>
</feature>
<feature type="domain" description="Htaa" evidence="3">
    <location>
        <begin position="356"/>
        <end position="509"/>
    </location>
</feature>
<dbReference type="InterPro" id="IPR007331">
    <property type="entry name" value="Htaa"/>
</dbReference>
<feature type="domain" description="Htaa" evidence="3">
    <location>
        <begin position="14"/>
        <end position="186"/>
    </location>
</feature>
<dbReference type="EMBL" id="JASNVH010000008">
    <property type="protein sequence ID" value="MDK4307146.1"/>
    <property type="molecule type" value="Genomic_DNA"/>
</dbReference>
<proteinExistence type="predicted"/>
<feature type="region of interest" description="Disordered" evidence="1">
    <location>
        <begin position="183"/>
        <end position="212"/>
    </location>
</feature>
<feature type="region of interest" description="Disordered" evidence="1">
    <location>
        <begin position="261"/>
        <end position="317"/>
    </location>
</feature>
<sequence>MAVAFTPTAHAAEQCSFNWGIKQSYRNYIQGPVAKGGWGADGIGFSGSETGPDGAFVFSPKKTEANGNSVTFNFNGTLKFNGHGHHGKTNIDLLDMTLSDWKVRAEGNRADIIVDYVSYESDMVDTSKRGPQITGDDVAIATINLNTPVESGASEVNLAGTTNLTAEGQKLFLAYDAGQEMDPTSGAIKTDGSCDSGGNSGGSGSGGNKRTLNTIKGNFTGFNKEIMSMLQESNDTLNAFTTFMGNSQAFLDEYESYQKRFGGGSGTGGTGNNSGGTTSGGSRSGGGNSNSAQSQSGGASGNSGTGSTGGGTTSGGGASNAAGAGGGTGNVAGGNTGEAGAGGAGEQCHATGVTSSTLGWGLKKSFRSYITGSIAKGSWTLQGSDYVDGQYRFSGNTGNVDTGAKTGSIRHNGAVQFNGHHGVLDLNVSNPEVTFNGNSGKLLADVRSSTMEGEKLNFGRVAVADLQFDSLNVDANKASGKARVFLTDTGAKAFAGFYEPGLELDPLNFDAQLGGAGDCSAAGGASGSGTAGGAAGSGGAGGTGKVAGGGGTGDVAGGADNPLSGEGQTTGYENGSGNFKIKSAGANNSGLGENPSTYILLFLAGLIVAGGSMSHLVMRNPA</sequence>
<feature type="region of interest" description="Disordered" evidence="1">
    <location>
        <begin position="553"/>
        <end position="574"/>
    </location>
</feature>
<gene>
    <name evidence="4" type="ORF">QPX42_06265</name>
</gene>
<organism evidence="4 5">
    <name type="scientific">Corynebacterium pseudodiphtheriticum</name>
    <dbReference type="NCBI Taxonomy" id="37637"/>
    <lineage>
        <taxon>Bacteria</taxon>
        <taxon>Bacillati</taxon>
        <taxon>Actinomycetota</taxon>
        <taxon>Actinomycetes</taxon>
        <taxon>Mycobacteriales</taxon>
        <taxon>Corynebacteriaceae</taxon>
        <taxon>Corynebacterium</taxon>
    </lineage>
</organism>
<protein>
    <submittedName>
        <fullName evidence="4">HtaA domain-containing protein</fullName>
    </submittedName>
</protein>
<keyword evidence="2" id="KW-1133">Transmembrane helix</keyword>
<comment type="caution">
    <text evidence="4">The sequence shown here is derived from an EMBL/GenBank/DDBJ whole genome shotgun (WGS) entry which is preliminary data.</text>
</comment>
<keyword evidence="2" id="KW-0812">Transmembrane</keyword>
<reference evidence="4" key="1">
    <citation type="submission" date="2023-05" db="EMBL/GenBank/DDBJ databases">
        <title>Metabolic capabilities are highly conserved among human nasal-associated Corynebacterium species in pangenomic analyses.</title>
        <authorList>
            <person name="Tran T.H."/>
            <person name="Roberts A.Q."/>
            <person name="Escapa I.F."/>
            <person name="Gao W."/>
            <person name="Conlan S."/>
            <person name="Kong H."/>
            <person name="Segre J.A."/>
            <person name="Kelly M.S."/>
            <person name="Lemon K.P."/>
        </authorList>
    </citation>
    <scope>NUCLEOTIDE SEQUENCE</scope>
    <source>
        <strain evidence="4">KPL2773</strain>
    </source>
</reference>
<feature type="compositionally biased region" description="Gly residues" evidence="1">
    <location>
        <begin position="261"/>
        <end position="288"/>
    </location>
</feature>
<name>A0AAP4BUQ7_9CORY</name>
<feature type="transmembrane region" description="Helical" evidence="2">
    <location>
        <begin position="598"/>
        <end position="618"/>
    </location>
</feature>